<dbReference type="GO" id="GO:0033214">
    <property type="term" value="P:siderophore-iron import into cell"/>
    <property type="evidence" value="ECO:0007669"/>
    <property type="project" value="TreeGrafter"/>
</dbReference>
<dbReference type="AlphaFoldDB" id="A0A372G5A8"/>
<evidence type="ECO:0000256" key="5">
    <source>
        <dbReference type="ARBA" id="ARBA00022692"/>
    </source>
</evidence>
<dbReference type="Proteomes" id="UP000262621">
    <property type="component" value="Unassembled WGS sequence"/>
</dbReference>
<keyword evidence="6 8" id="KW-1133">Transmembrane helix</keyword>
<evidence type="ECO:0000256" key="1">
    <source>
        <dbReference type="ARBA" id="ARBA00004651"/>
    </source>
</evidence>
<gene>
    <name evidence="9" type="ORF">D0Q02_00075</name>
</gene>
<evidence type="ECO:0000256" key="4">
    <source>
        <dbReference type="ARBA" id="ARBA00022475"/>
    </source>
</evidence>
<accession>A0A372G5A8</accession>
<feature type="transmembrane region" description="Helical" evidence="8">
    <location>
        <begin position="107"/>
        <end position="127"/>
    </location>
</feature>
<reference evidence="9 10" key="1">
    <citation type="submission" date="2018-08" db="EMBL/GenBank/DDBJ databases">
        <title>Verrucosispora craniellae sp. nov., isolated from a marine sponge in the South China Sea.</title>
        <authorList>
            <person name="Li L."/>
            <person name="Lin H.W."/>
        </authorList>
    </citation>
    <scope>NUCLEOTIDE SEQUENCE [LARGE SCALE GENOMIC DNA]</scope>
    <source>
        <strain evidence="9 10">LHW63014</strain>
    </source>
</reference>
<keyword evidence="3" id="KW-0813">Transport</keyword>
<keyword evidence="5 8" id="KW-0812">Transmembrane</keyword>
<sequence length="354" mass="35960">MRAHLALRFGPASLVASARVVATTFAAATLLVILVAADLGTGDVEIGLLAALRALLVAEDPNALLVREFRLPQTTVAVLVGAALGLSGALTQTFARNPLASPDILGVTRGAALAAVVVIVGATPGGYGAGLVEGTMQRVGLMPAALAGGLASAGLLWILGWRRGLDPRRLVLVGIAVGAVLTALTQWLLVVASVEDAASAQVWLFGTLNGRGWDHALPVAVVLVVVFPLALLLVRHLNTIQLGDDAARGLGVRLQRVQALTLLAAVLLAAAAVSAVGPLDFVAFAVPQIALRLTGGSRPPLVASMVCGACLVVAADLVCRSVLPAGVPAGVVTAAVGAPYLIWLLIRANRRNSV</sequence>
<evidence type="ECO:0000256" key="2">
    <source>
        <dbReference type="ARBA" id="ARBA00007935"/>
    </source>
</evidence>
<feature type="transmembrane region" description="Helical" evidence="8">
    <location>
        <begin position="259"/>
        <end position="281"/>
    </location>
</feature>
<evidence type="ECO:0000256" key="6">
    <source>
        <dbReference type="ARBA" id="ARBA00022989"/>
    </source>
</evidence>
<evidence type="ECO:0000256" key="8">
    <source>
        <dbReference type="SAM" id="Phobius"/>
    </source>
</evidence>
<dbReference type="Gene3D" id="1.10.3470.10">
    <property type="entry name" value="ABC transporter involved in vitamin B12 uptake, BtuC"/>
    <property type="match status" value="1"/>
</dbReference>
<dbReference type="EMBL" id="QVFU01000001">
    <property type="protein sequence ID" value="RFS47956.1"/>
    <property type="molecule type" value="Genomic_DNA"/>
</dbReference>
<dbReference type="SUPFAM" id="SSF81345">
    <property type="entry name" value="ABC transporter involved in vitamin B12 uptake, BtuC"/>
    <property type="match status" value="1"/>
</dbReference>
<dbReference type="OrthoDB" id="4455417at2"/>
<protein>
    <submittedName>
        <fullName evidence="9">Iron ABC transporter permease</fullName>
    </submittedName>
</protein>
<evidence type="ECO:0000256" key="3">
    <source>
        <dbReference type="ARBA" id="ARBA00022448"/>
    </source>
</evidence>
<feature type="transmembrane region" description="Helical" evidence="8">
    <location>
        <begin position="139"/>
        <end position="159"/>
    </location>
</feature>
<dbReference type="PANTHER" id="PTHR30472:SF24">
    <property type="entry name" value="FERRIC ENTEROBACTIN TRANSPORT SYSTEM PERMEASE PROTEIN FEPG"/>
    <property type="match status" value="1"/>
</dbReference>
<feature type="transmembrane region" description="Helical" evidence="8">
    <location>
        <begin position="301"/>
        <end position="319"/>
    </location>
</feature>
<comment type="caution">
    <text evidence="9">The sequence shown here is derived from an EMBL/GenBank/DDBJ whole genome shotgun (WGS) entry which is preliminary data.</text>
</comment>
<proteinExistence type="inferred from homology"/>
<dbReference type="GO" id="GO:0022857">
    <property type="term" value="F:transmembrane transporter activity"/>
    <property type="evidence" value="ECO:0007669"/>
    <property type="project" value="InterPro"/>
</dbReference>
<dbReference type="RefSeq" id="WP_117225894.1">
    <property type="nucleotide sequence ID" value="NZ_CP061725.1"/>
</dbReference>
<dbReference type="PANTHER" id="PTHR30472">
    <property type="entry name" value="FERRIC ENTEROBACTIN TRANSPORT SYSTEM PERMEASE PROTEIN"/>
    <property type="match status" value="1"/>
</dbReference>
<evidence type="ECO:0000256" key="7">
    <source>
        <dbReference type="ARBA" id="ARBA00023136"/>
    </source>
</evidence>
<dbReference type="CDD" id="cd06550">
    <property type="entry name" value="TM_ABC_iron-siderophores_like"/>
    <property type="match status" value="1"/>
</dbReference>
<keyword evidence="4" id="KW-1003">Cell membrane</keyword>
<organism evidence="9 10">
    <name type="scientific">Micromonospora craniellae</name>
    <dbReference type="NCBI Taxonomy" id="2294034"/>
    <lineage>
        <taxon>Bacteria</taxon>
        <taxon>Bacillati</taxon>
        <taxon>Actinomycetota</taxon>
        <taxon>Actinomycetes</taxon>
        <taxon>Micromonosporales</taxon>
        <taxon>Micromonosporaceae</taxon>
        <taxon>Micromonospora</taxon>
    </lineage>
</organism>
<feature type="transmembrane region" description="Helical" evidence="8">
    <location>
        <begin position="76"/>
        <end position="95"/>
    </location>
</feature>
<feature type="transmembrane region" description="Helical" evidence="8">
    <location>
        <begin position="215"/>
        <end position="238"/>
    </location>
</feature>
<dbReference type="InterPro" id="IPR037294">
    <property type="entry name" value="ABC_BtuC-like"/>
</dbReference>
<feature type="transmembrane region" description="Helical" evidence="8">
    <location>
        <begin position="171"/>
        <end position="195"/>
    </location>
</feature>
<evidence type="ECO:0000313" key="10">
    <source>
        <dbReference type="Proteomes" id="UP000262621"/>
    </source>
</evidence>
<dbReference type="Pfam" id="PF01032">
    <property type="entry name" value="FecCD"/>
    <property type="match status" value="1"/>
</dbReference>
<comment type="subcellular location">
    <subcellularLocation>
        <location evidence="1">Cell membrane</location>
        <topology evidence="1">Multi-pass membrane protein</topology>
    </subcellularLocation>
</comment>
<keyword evidence="10" id="KW-1185">Reference proteome</keyword>
<comment type="similarity">
    <text evidence="2">Belongs to the binding-protein-dependent transport system permease family. FecCD subfamily.</text>
</comment>
<feature type="transmembrane region" description="Helical" evidence="8">
    <location>
        <begin position="326"/>
        <end position="346"/>
    </location>
</feature>
<keyword evidence="7 8" id="KW-0472">Membrane</keyword>
<name>A0A372G5A8_9ACTN</name>
<feature type="transmembrane region" description="Helical" evidence="8">
    <location>
        <begin position="12"/>
        <end position="37"/>
    </location>
</feature>
<dbReference type="GO" id="GO:0005886">
    <property type="term" value="C:plasma membrane"/>
    <property type="evidence" value="ECO:0007669"/>
    <property type="project" value="UniProtKB-SubCell"/>
</dbReference>
<dbReference type="InterPro" id="IPR000522">
    <property type="entry name" value="ABC_transptr_permease_BtuC"/>
</dbReference>
<evidence type="ECO:0000313" key="9">
    <source>
        <dbReference type="EMBL" id="RFS47956.1"/>
    </source>
</evidence>